<feature type="region of interest" description="Disordered" evidence="15">
    <location>
        <begin position="528"/>
        <end position="594"/>
    </location>
</feature>
<dbReference type="InterPro" id="IPR023214">
    <property type="entry name" value="HAD_sf"/>
</dbReference>
<dbReference type="Gene3D" id="3.40.1110.10">
    <property type="entry name" value="Calcium-transporting ATPase, cytoplasmic domain N"/>
    <property type="match status" value="2"/>
</dbReference>
<dbReference type="InterPro" id="IPR036412">
    <property type="entry name" value="HAD-like_sf"/>
</dbReference>
<keyword evidence="5 12" id="KW-0547">Nucleotide-binding</keyword>
<dbReference type="SUPFAM" id="SSF81660">
    <property type="entry name" value="Metal cation-transporting ATPase, ATP-binding domain N"/>
    <property type="match status" value="1"/>
</dbReference>
<comment type="similarity">
    <text evidence="14">Belongs to the cation transport ATPase (P-type) (TC 3.A.3) family. Type IV subfamily.</text>
</comment>
<evidence type="ECO:0000256" key="2">
    <source>
        <dbReference type="ARBA" id="ARBA00004308"/>
    </source>
</evidence>
<evidence type="ECO:0000259" key="16">
    <source>
        <dbReference type="Pfam" id="PF00122"/>
    </source>
</evidence>
<dbReference type="Pfam" id="PF00702">
    <property type="entry name" value="Hydrolase"/>
    <property type="match status" value="1"/>
</dbReference>
<feature type="transmembrane region" description="Helical" evidence="14">
    <location>
        <begin position="1301"/>
        <end position="1325"/>
    </location>
</feature>
<dbReference type="InterPro" id="IPR008250">
    <property type="entry name" value="ATPase_P-typ_transduc_dom_A_sf"/>
</dbReference>
<comment type="cofactor">
    <cofactor evidence="13">
        <name>Mg(2+)</name>
        <dbReference type="ChEBI" id="CHEBI:18420"/>
    </cofactor>
</comment>
<dbReference type="Proteomes" id="UP001302745">
    <property type="component" value="Unassembled WGS sequence"/>
</dbReference>
<evidence type="ECO:0000256" key="7">
    <source>
        <dbReference type="ARBA" id="ARBA00022842"/>
    </source>
</evidence>
<dbReference type="Pfam" id="PF00122">
    <property type="entry name" value="E1-E2_ATPase"/>
    <property type="match status" value="1"/>
</dbReference>
<evidence type="ECO:0000313" key="20">
    <source>
        <dbReference type="Proteomes" id="UP001302745"/>
    </source>
</evidence>
<dbReference type="PRINTS" id="PR00119">
    <property type="entry name" value="CATATPASE"/>
</dbReference>
<comment type="caution">
    <text evidence="14">Lacks conserved residue(s) required for the propagation of feature annotation.</text>
</comment>
<dbReference type="GO" id="GO:0000287">
    <property type="term" value="F:magnesium ion binding"/>
    <property type="evidence" value="ECO:0007669"/>
    <property type="project" value="UniProtKB-UniRule"/>
</dbReference>
<evidence type="ECO:0000256" key="15">
    <source>
        <dbReference type="SAM" id="MobiDB-lite"/>
    </source>
</evidence>
<feature type="binding site" evidence="13">
    <location>
        <position position="498"/>
    </location>
    <ligand>
        <name>Mg(2+)</name>
        <dbReference type="ChEBI" id="CHEBI:18420"/>
    </ligand>
</feature>
<comment type="subcellular location">
    <subcellularLocation>
        <location evidence="2">Endomembrane system</location>
    </subcellularLocation>
    <subcellularLocation>
        <location evidence="1 14">Membrane</location>
        <topology evidence="1 14">Multi-pass membrane protein</topology>
    </subcellularLocation>
</comment>
<feature type="transmembrane region" description="Helical" evidence="14">
    <location>
        <begin position="1271"/>
        <end position="1292"/>
    </location>
</feature>
<feature type="binding site" evidence="12">
    <location>
        <position position="648"/>
    </location>
    <ligand>
        <name>ATP</name>
        <dbReference type="ChEBI" id="CHEBI:30616"/>
    </ligand>
</feature>
<feature type="binding site" evidence="12">
    <location>
        <position position="499"/>
    </location>
    <ligand>
        <name>ATP</name>
        <dbReference type="ChEBI" id="CHEBI:30616"/>
    </ligand>
</feature>
<dbReference type="SUPFAM" id="SSF56784">
    <property type="entry name" value="HAD-like"/>
    <property type="match status" value="1"/>
</dbReference>
<keyword evidence="6 12" id="KW-0067">ATP-binding</keyword>
<feature type="domain" description="P-type ATPase N-terminal" evidence="17">
    <location>
        <begin position="98"/>
        <end position="154"/>
    </location>
</feature>
<feature type="binding site" evidence="12">
    <location>
        <position position="716"/>
    </location>
    <ligand>
        <name>ATP</name>
        <dbReference type="ChEBI" id="CHEBI:30616"/>
    </ligand>
</feature>
<dbReference type="PANTHER" id="PTHR24092:SF174">
    <property type="entry name" value="PHOSPHOLIPID-TRANSPORTING ATPASE DNF3-RELATED"/>
    <property type="match status" value="1"/>
</dbReference>
<keyword evidence="7 13" id="KW-0460">Magnesium</keyword>
<dbReference type="Pfam" id="PF13246">
    <property type="entry name" value="Cation_ATPase"/>
    <property type="match status" value="1"/>
</dbReference>
<dbReference type="Gene3D" id="3.40.50.1000">
    <property type="entry name" value="HAD superfamily/HAD-like"/>
    <property type="match status" value="1"/>
</dbReference>
<evidence type="ECO:0000313" key="19">
    <source>
        <dbReference type="EMBL" id="KAK4150064.1"/>
    </source>
</evidence>
<reference evidence="19" key="2">
    <citation type="submission" date="2023-05" db="EMBL/GenBank/DDBJ databases">
        <authorList>
            <consortium name="Lawrence Berkeley National Laboratory"/>
            <person name="Steindorff A."/>
            <person name="Hensen N."/>
            <person name="Bonometti L."/>
            <person name="Westerberg I."/>
            <person name="Brannstrom I.O."/>
            <person name="Guillou S."/>
            <person name="Cros-Aarteil S."/>
            <person name="Calhoun S."/>
            <person name="Haridas S."/>
            <person name="Kuo A."/>
            <person name="Mondo S."/>
            <person name="Pangilinan J."/>
            <person name="Riley R."/>
            <person name="Labutti K."/>
            <person name="Andreopoulos B."/>
            <person name="Lipzen A."/>
            <person name="Chen C."/>
            <person name="Yanf M."/>
            <person name="Daum C."/>
            <person name="Ng V."/>
            <person name="Clum A."/>
            <person name="Ohm R."/>
            <person name="Martin F."/>
            <person name="Silar P."/>
            <person name="Natvig D."/>
            <person name="Lalanne C."/>
            <person name="Gautier V."/>
            <person name="Ament-Velasquez S.L."/>
            <person name="Kruys A."/>
            <person name="Hutchinson M.I."/>
            <person name="Powell A.J."/>
            <person name="Barry K."/>
            <person name="Miller A.N."/>
            <person name="Grigoriev I.V."/>
            <person name="Debuchy R."/>
            <person name="Gladieux P."/>
            <person name="Thoren M.H."/>
            <person name="Johannesson H."/>
        </authorList>
    </citation>
    <scope>NUCLEOTIDE SEQUENCE</scope>
    <source>
        <strain evidence="19">CBS 538.74</strain>
    </source>
</reference>
<dbReference type="InterPro" id="IPR018303">
    <property type="entry name" value="ATPase_P-typ_P_site"/>
</dbReference>
<organism evidence="19 20">
    <name type="scientific">Chaetomidium leptoderma</name>
    <dbReference type="NCBI Taxonomy" id="669021"/>
    <lineage>
        <taxon>Eukaryota</taxon>
        <taxon>Fungi</taxon>
        <taxon>Dikarya</taxon>
        <taxon>Ascomycota</taxon>
        <taxon>Pezizomycotina</taxon>
        <taxon>Sordariomycetes</taxon>
        <taxon>Sordariomycetidae</taxon>
        <taxon>Sordariales</taxon>
        <taxon>Chaetomiaceae</taxon>
        <taxon>Chaetomidium</taxon>
    </lineage>
</organism>
<evidence type="ECO:0000256" key="14">
    <source>
        <dbReference type="RuleBase" id="RU362033"/>
    </source>
</evidence>
<feature type="compositionally biased region" description="Polar residues" evidence="15">
    <location>
        <begin position="564"/>
        <end position="585"/>
    </location>
</feature>
<dbReference type="SUPFAM" id="SSF81665">
    <property type="entry name" value="Calcium ATPase, transmembrane domain M"/>
    <property type="match status" value="1"/>
</dbReference>
<feature type="transmembrane region" description="Helical" evidence="14">
    <location>
        <begin position="388"/>
        <end position="411"/>
    </location>
</feature>
<gene>
    <name evidence="19" type="ORF">C8A00DRAFT_37343</name>
</gene>
<accession>A0AAN6VFD6</accession>
<protein>
    <recommendedName>
        <fullName evidence="14">Phospholipid-transporting ATPase</fullName>
        <ecNumber evidence="14">7.6.2.1</ecNumber>
    </recommendedName>
</protein>
<dbReference type="GO" id="GO:0005886">
    <property type="term" value="C:plasma membrane"/>
    <property type="evidence" value="ECO:0007669"/>
    <property type="project" value="TreeGrafter"/>
</dbReference>
<feature type="transmembrane region" description="Helical" evidence="14">
    <location>
        <begin position="1237"/>
        <end position="1259"/>
    </location>
</feature>
<evidence type="ECO:0000256" key="1">
    <source>
        <dbReference type="ARBA" id="ARBA00004141"/>
    </source>
</evidence>
<dbReference type="InterPro" id="IPR023299">
    <property type="entry name" value="ATPase_P-typ_cyto_dom_N"/>
</dbReference>
<sequence>MKGRDNGRNDGGGLGGVDVDETRLCSLEKIPTAVSLSAQTPGTGTPTKPAFTTTVQQWYRLIIVEFIFRRKSLPPSKDGRHVPLGPHRDEPLIDERRGYPYVSNSIRTSRYTIYDFFPKQLFFQLTRLANFYFLCVGIPQTIPGISTTGNFTTILPLMFFVLLTIAKEGYDDWRRHRLDKVENAKSIAVLRRAGGSRSVRDWRSRLGATLTTKSGGAVTLEECEAGQESHLGLQWRTVQWKDLLVGDVIKLARDDDVPADMVLLHAESDEGLAYVETMALDGETNLKSKQVPTALRGCDSIEGICRSGAEFVVEDPNPDLYRFDGRVTVDGETLPLTVNEVVYRGCAIRNTASVIGMVINTGEETKIRRNANRHPSAKKPALERMANMIVLALVVYLTALVAGLSGGYALWQRTYERAAWYLTDVPVPYSHIIMGYAIQFNNVIPLALYVSLEIVKICQMLLLNSDIEMYDEASDTPARCNTNTILENLGQVGYLFSDKTGTLTENVMKFRKLSVAGTAWLHEMDLDQTDGSDTASKPTGPGALSLNPEHGVASTGGAGLSKFLSPTTSTDNTSAPRRSSSQWRSTGRPDHVQPDLTTQDLLEYLQLRPASPFSRRAIQYILGMALCHTCLPEVKDGKIDFQAASPDELALVRAAQELGFLVIQRTTQAVTLRISAGDGHTERTYQILDVIDFSSKRKRMTIIVRCPDGRIWLLTKGADSVILPRLRMADLATQKAQELRKSLEFEHQLLRKSEACEPRNSFGGRPSLTIRRSLALAQQGALAPPTGSKRPNVDRSQSFEVGRLAPVSHLRPRLLNNARTVSFDVSRGGGNSSAAESHAVPSKFAFLEDPSLSDDATVFSRCFRQIDDFATEGLRTLLFAHRFLSEQEYNNWKKLYRDAETSLVDRQDRIEAAGDMIEQPLDLMGASGIEDQLQPGVAETIDRLRRANIKIWMLTGDKRETAINIAHSARICRPGSDLFVLDTAKGDLEGQILTILDDLQVQAETNASNIPGHTVIVIDGHTLAALEEPLATSAKSAFYRLILTIDSVICCRASPAQKALLVHAVRNASSSSSFSLLHRLTTPWWSSPGPLTLAIGDGANDLAMLSAAHVGVGISGREGLQAARVADYAVAQFRFLSRLLLVHGRWNYARTARFVLATFWKEMFFYLPTALYQRAVGYTGTSLYEAWSLTAFNTLFTSLCVIVPAVWEQDLKAETLLAVPELYVFGQREGGLHVGRYFSWMVAAACEGVVVWCLCWVVYGGWLGPVRDGGLFALGDLVFSVNVVWINMKLLILDTHHKTDIVIGSFVITVGGWWLWQVFLAGVYAPGVWPYAVKQGFFSSFGPDPAWWVALIGALGLLTSLELAYKSVKRNLVVAGLWKLGWKWLRRSTWKTAFWPTSGAGAVWAEEETKGSLEEWDVEFWQVMEQDPAIRDTLRTMSRLGYEGDGEVEVDEFEEGNDRV</sequence>
<dbReference type="InterPro" id="IPR032631">
    <property type="entry name" value="P-type_ATPase_N"/>
</dbReference>
<evidence type="ECO:0000256" key="8">
    <source>
        <dbReference type="ARBA" id="ARBA00022967"/>
    </source>
</evidence>
<dbReference type="InterPro" id="IPR006539">
    <property type="entry name" value="P-type_ATPase_IV"/>
</dbReference>
<dbReference type="GO" id="GO:0032456">
    <property type="term" value="P:endocytic recycling"/>
    <property type="evidence" value="ECO:0007669"/>
    <property type="project" value="TreeGrafter"/>
</dbReference>
<comment type="catalytic activity">
    <reaction evidence="14">
        <text>ATP + H2O + phospholipidSide 1 = ADP + phosphate + phospholipidSide 2.</text>
        <dbReference type="EC" id="7.6.2.1"/>
    </reaction>
</comment>
<evidence type="ECO:0000256" key="3">
    <source>
        <dbReference type="ARBA" id="ARBA00022692"/>
    </source>
</evidence>
<proteinExistence type="inferred from homology"/>
<dbReference type="InterPro" id="IPR023298">
    <property type="entry name" value="ATPase_P-typ_TM_dom_sf"/>
</dbReference>
<dbReference type="EC" id="7.6.2.1" evidence="14"/>
<evidence type="ECO:0000256" key="13">
    <source>
        <dbReference type="PIRSR" id="PIRSR606539-3"/>
    </source>
</evidence>
<comment type="caution">
    <text evidence="19">The sequence shown here is derived from an EMBL/GenBank/DDBJ whole genome shotgun (WGS) entry which is preliminary data.</text>
</comment>
<evidence type="ECO:0000256" key="11">
    <source>
        <dbReference type="PIRSR" id="PIRSR606539-1"/>
    </source>
</evidence>
<keyword evidence="3 14" id="KW-0812">Transmembrane</keyword>
<feature type="transmembrane region" description="Helical" evidence="14">
    <location>
        <begin position="1345"/>
        <end position="1365"/>
    </location>
</feature>
<reference evidence="19" key="1">
    <citation type="journal article" date="2023" name="Mol. Phylogenet. Evol.">
        <title>Genome-scale phylogeny and comparative genomics of the fungal order Sordariales.</title>
        <authorList>
            <person name="Hensen N."/>
            <person name="Bonometti L."/>
            <person name="Westerberg I."/>
            <person name="Brannstrom I.O."/>
            <person name="Guillou S."/>
            <person name="Cros-Aarteil S."/>
            <person name="Calhoun S."/>
            <person name="Haridas S."/>
            <person name="Kuo A."/>
            <person name="Mondo S."/>
            <person name="Pangilinan J."/>
            <person name="Riley R."/>
            <person name="LaButti K."/>
            <person name="Andreopoulos B."/>
            <person name="Lipzen A."/>
            <person name="Chen C."/>
            <person name="Yan M."/>
            <person name="Daum C."/>
            <person name="Ng V."/>
            <person name="Clum A."/>
            <person name="Steindorff A."/>
            <person name="Ohm R.A."/>
            <person name="Martin F."/>
            <person name="Silar P."/>
            <person name="Natvig D.O."/>
            <person name="Lalanne C."/>
            <person name="Gautier V."/>
            <person name="Ament-Velasquez S.L."/>
            <person name="Kruys A."/>
            <person name="Hutchinson M.I."/>
            <person name="Powell A.J."/>
            <person name="Barry K."/>
            <person name="Miller A.N."/>
            <person name="Grigoriev I.V."/>
            <person name="Debuchy R."/>
            <person name="Gladieux P."/>
            <person name="Hiltunen Thoren M."/>
            <person name="Johannesson H."/>
        </authorList>
    </citation>
    <scope>NUCLEOTIDE SEQUENCE</scope>
    <source>
        <strain evidence="19">CBS 538.74</strain>
    </source>
</reference>
<dbReference type="InterPro" id="IPR059000">
    <property type="entry name" value="ATPase_P-type_domA"/>
</dbReference>
<dbReference type="PANTHER" id="PTHR24092">
    <property type="entry name" value="PROBABLE PHOSPHOLIPID-TRANSPORTING ATPASE"/>
    <property type="match status" value="1"/>
</dbReference>
<feature type="binding site" evidence="12">
    <location>
        <position position="1383"/>
    </location>
    <ligand>
        <name>ATP</name>
        <dbReference type="ChEBI" id="CHEBI:30616"/>
    </ligand>
</feature>
<dbReference type="EMBL" id="MU857100">
    <property type="protein sequence ID" value="KAK4150064.1"/>
    <property type="molecule type" value="Genomic_DNA"/>
</dbReference>
<keyword evidence="10 14" id="KW-0472">Membrane</keyword>
<dbReference type="GO" id="GO:0006892">
    <property type="term" value="P:post-Golgi vesicle-mediated transport"/>
    <property type="evidence" value="ECO:0007669"/>
    <property type="project" value="TreeGrafter"/>
</dbReference>
<dbReference type="Gene3D" id="2.70.150.10">
    <property type="entry name" value="Calcium-transporting ATPase, cytoplasmic transduction domain A"/>
    <property type="match status" value="1"/>
</dbReference>
<feature type="binding site" evidence="12">
    <location>
        <position position="498"/>
    </location>
    <ligand>
        <name>ATP</name>
        <dbReference type="ChEBI" id="CHEBI:30616"/>
    </ligand>
</feature>
<dbReference type="NCBIfam" id="TIGR01652">
    <property type="entry name" value="ATPase-Plipid"/>
    <property type="match status" value="1"/>
</dbReference>
<feature type="binding site" evidence="12">
    <location>
        <position position="693"/>
    </location>
    <ligand>
        <name>ATP</name>
        <dbReference type="ChEBI" id="CHEBI:30616"/>
    </ligand>
</feature>
<evidence type="ECO:0000256" key="4">
    <source>
        <dbReference type="ARBA" id="ARBA00022723"/>
    </source>
</evidence>
<evidence type="ECO:0000256" key="9">
    <source>
        <dbReference type="ARBA" id="ARBA00022989"/>
    </source>
</evidence>
<keyword evidence="4 13" id="KW-0479">Metal-binding</keyword>
<dbReference type="Pfam" id="PF16212">
    <property type="entry name" value="PhoLip_ATPase_C"/>
    <property type="match status" value="1"/>
</dbReference>
<dbReference type="GO" id="GO:0005802">
    <property type="term" value="C:trans-Golgi network"/>
    <property type="evidence" value="ECO:0007669"/>
    <property type="project" value="TreeGrafter"/>
</dbReference>
<dbReference type="InterPro" id="IPR032630">
    <property type="entry name" value="P_typ_ATPase_c"/>
</dbReference>
<evidence type="ECO:0000256" key="10">
    <source>
        <dbReference type="ARBA" id="ARBA00023136"/>
    </source>
</evidence>
<feature type="active site" description="4-aspartylphosphate intermediate" evidence="11">
    <location>
        <position position="498"/>
    </location>
</feature>
<keyword evidence="8 14" id="KW-1278">Translocase</keyword>
<dbReference type="GO" id="GO:0140326">
    <property type="term" value="F:ATPase-coupled intramembrane lipid transporter activity"/>
    <property type="evidence" value="ECO:0007669"/>
    <property type="project" value="UniProtKB-EC"/>
</dbReference>
<evidence type="ECO:0000256" key="5">
    <source>
        <dbReference type="ARBA" id="ARBA00022741"/>
    </source>
</evidence>
<evidence type="ECO:0000256" key="6">
    <source>
        <dbReference type="ARBA" id="ARBA00022840"/>
    </source>
</evidence>
<evidence type="ECO:0000256" key="12">
    <source>
        <dbReference type="PIRSR" id="PIRSR606539-2"/>
    </source>
</evidence>
<feature type="domain" description="P-type ATPase A" evidence="16">
    <location>
        <begin position="234"/>
        <end position="369"/>
    </location>
</feature>
<dbReference type="PROSITE" id="PS00154">
    <property type="entry name" value="ATPASE_E1_E2"/>
    <property type="match status" value="1"/>
</dbReference>
<feature type="domain" description="P-type ATPase C-terminal" evidence="18">
    <location>
        <begin position="1123"/>
        <end position="1372"/>
    </location>
</feature>
<keyword evidence="20" id="KW-1185">Reference proteome</keyword>
<keyword evidence="9 14" id="KW-1133">Transmembrane helix</keyword>
<evidence type="ECO:0000259" key="18">
    <source>
        <dbReference type="Pfam" id="PF16212"/>
    </source>
</evidence>
<feature type="binding site" evidence="12">
    <location>
        <position position="500"/>
    </location>
    <ligand>
        <name>ATP</name>
        <dbReference type="ChEBI" id="CHEBI:30616"/>
    </ligand>
</feature>
<dbReference type="SUPFAM" id="SSF81653">
    <property type="entry name" value="Calcium ATPase, transduction domain A"/>
    <property type="match status" value="1"/>
</dbReference>
<evidence type="ECO:0000259" key="17">
    <source>
        <dbReference type="Pfam" id="PF16209"/>
    </source>
</evidence>
<feature type="binding site" evidence="13">
    <location>
        <position position="500"/>
    </location>
    <ligand>
        <name>Mg(2+)</name>
        <dbReference type="ChEBI" id="CHEBI:18420"/>
    </ligand>
</feature>
<dbReference type="Pfam" id="PF16209">
    <property type="entry name" value="PhoLip_ATPase_N"/>
    <property type="match status" value="1"/>
</dbReference>
<name>A0AAN6VFD6_9PEZI</name>
<dbReference type="GO" id="GO:0005524">
    <property type="term" value="F:ATP binding"/>
    <property type="evidence" value="ECO:0007669"/>
    <property type="project" value="UniProtKB-UniRule"/>
</dbReference>
<dbReference type="GO" id="GO:0045332">
    <property type="term" value="P:phospholipid translocation"/>
    <property type="evidence" value="ECO:0007669"/>
    <property type="project" value="TreeGrafter"/>
</dbReference>